<keyword evidence="1" id="KW-0812">Transmembrane</keyword>
<sequence>MAIRMKFAKWRAVGGFCAGRLSDYSELLSVELAATKQKLVSEVIAMVALAVGVLFTLSFLCFAIIATAWQTPYFLVVVWAIAGVWLAISIAAYVVMRTRDPSEPFKNLRLEIERDTQAVKEALK</sequence>
<keyword evidence="1" id="KW-1133">Transmembrane helix</keyword>
<reference evidence="2 3" key="1">
    <citation type="submission" date="2017-03" db="EMBL/GenBank/DDBJ databases">
        <title>Genome analysis of strain PAMC 26510.</title>
        <authorList>
            <person name="Oh H.-M."/>
            <person name="Yang J.-A."/>
        </authorList>
    </citation>
    <scope>NUCLEOTIDE SEQUENCE [LARGE SCALE GENOMIC DNA]</scope>
    <source>
        <strain evidence="2 3">PAMC 26510</strain>
    </source>
</reference>
<dbReference type="EMBL" id="NBTY01000016">
    <property type="protein sequence ID" value="OTP80114.1"/>
    <property type="molecule type" value="Genomic_DNA"/>
</dbReference>
<evidence type="ECO:0000313" key="2">
    <source>
        <dbReference type="EMBL" id="OTP80114.1"/>
    </source>
</evidence>
<dbReference type="Proteomes" id="UP000194546">
    <property type="component" value="Unassembled WGS sequence"/>
</dbReference>
<dbReference type="AlphaFoldDB" id="A0A242N9L4"/>
<evidence type="ECO:0000313" key="3">
    <source>
        <dbReference type="Proteomes" id="UP000194546"/>
    </source>
</evidence>
<feature type="transmembrane region" description="Helical" evidence="1">
    <location>
        <begin position="43"/>
        <end position="67"/>
    </location>
</feature>
<comment type="caution">
    <text evidence="2">The sequence shown here is derived from an EMBL/GenBank/DDBJ whole genome shotgun (WGS) entry which is preliminary data.</text>
</comment>
<dbReference type="Pfam" id="PF07332">
    <property type="entry name" value="Phage_holin_3_6"/>
    <property type="match status" value="1"/>
</dbReference>
<feature type="transmembrane region" description="Helical" evidence="1">
    <location>
        <begin position="73"/>
        <end position="96"/>
    </location>
</feature>
<evidence type="ECO:0000256" key="1">
    <source>
        <dbReference type="SAM" id="Phobius"/>
    </source>
</evidence>
<proteinExistence type="predicted"/>
<evidence type="ECO:0008006" key="4">
    <source>
        <dbReference type="Google" id="ProtNLM"/>
    </source>
</evidence>
<dbReference type="InterPro" id="IPR009937">
    <property type="entry name" value="Phage_holin_3_6"/>
</dbReference>
<name>A0A242N9L4_CABSO</name>
<protein>
    <recommendedName>
        <fullName evidence="4">Superfamily III holin-X</fullName>
    </recommendedName>
</protein>
<keyword evidence="1" id="KW-0472">Membrane</keyword>
<accession>A0A242N9L4</accession>
<organism evidence="2 3">
    <name type="scientific">Caballeronia sordidicola</name>
    <name type="common">Burkholderia sordidicola</name>
    <dbReference type="NCBI Taxonomy" id="196367"/>
    <lineage>
        <taxon>Bacteria</taxon>
        <taxon>Pseudomonadati</taxon>
        <taxon>Pseudomonadota</taxon>
        <taxon>Betaproteobacteria</taxon>
        <taxon>Burkholderiales</taxon>
        <taxon>Burkholderiaceae</taxon>
        <taxon>Caballeronia</taxon>
    </lineage>
</organism>
<gene>
    <name evidence="2" type="ORF">PAMC26510_03910</name>
</gene>